<dbReference type="AlphaFoldDB" id="A0A4Y9IK02"/>
<evidence type="ECO:0000313" key="6">
    <source>
        <dbReference type="Proteomes" id="UP000298285"/>
    </source>
</evidence>
<proteinExistence type="inferred from homology"/>
<dbReference type="InterPro" id="IPR050090">
    <property type="entry name" value="Tyrosine_recombinase_XerCD"/>
</dbReference>
<dbReference type="PROSITE" id="PS51898">
    <property type="entry name" value="TYR_RECOMBINASE"/>
    <property type="match status" value="1"/>
</dbReference>
<dbReference type="SUPFAM" id="SSF56349">
    <property type="entry name" value="DNA breaking-rejoining enzymes"/>
    <property type="match status" value="1"/>
</dbReference>
<evidence type="ECO:0000256" key="3">
    <source>
        <dbReference type="ARBA" id="ARBA00023172"/>
    </source>
</evidence>
<dbReference type="PANTHER" id="PTHR30349:SF64">
    <property type="entry name" value="PROPHAGE INTEGRASE INTD-RELATED"/>
    <property type="match status" value="1"/>
</dbReference>
<dbReference type="InterPro" id="IPR025269">
    <property type="entry name" value="SAM-like_dom"/>
</dbReference>
<dbReference type="GO" id="GO:0006310">
    <property type="term" value="P:DNA recombination"/>
    <property type="evidence" value="ECO:0007669"/>
    <property type="project" value="UniProtKB-KW"/>
</dbReference>
<dbReference type="Gene3D" id="1.10.443.10">
    <property type="entry name" value="Intergrase catalytic core"/>
    <property type="match status" value="1"/>
</dbReference>
<protein>
    <submittedName>
        <fullName evidence="5">Site-specific integrase</fullName>
    </submittedName>
</protein>
<name>A0A4Y9IK02_9BACT</name>
<dbReference type="Pfam" id="PF13102">
    <property type="entry name" value="Phage_int_SAM_5"/>
    <property type="match status" value="1"/>
</dbReference>
<feature type="domain" description="Tyr recombinase" evidence="4">
    <location>
        <begin position="223"/>
        <end position="396"/>
    </location>
</feature>
<dbReference type="InterPro" id="IPR035386">
    <property type="entry name" value="Arm-DNA-bind_5"/>
</dbReference>
<dbReference type="Proteomes" id="UP000298285">
    <property type="component" value="Unassembled WGS sequence"/>
</dbReference>
<dbReference type="RefSeq" id="WP_135106115.1">
    <property type="nucleotide sequence ID" value="NZ_JADGKW010000004.1"/>
</dbReference>
<dbReference type="InterPro" id="IPR010998">
    <property type="entry name" value="Integrase_recombinase_N"/>
</dbReference>
<dbReference type="GO" id="GO:0015074">
    <property type="term" value="P:DNA integration"/>
    <property type="evidence" value="ECO:0007669"/>
    <property type="project" value="InterPro"/>
</dbReference>
<evidence type="ECO:0000313" key="5">
    <source>
        <dbReference type="EMBL" id="TFU88790.1"/>
    </source>
</evidence>
<organism evidence="5 6">
    <name type="scientific">Dysgonomonas mossii</name>
    <dbReference type="NCBI Taxonomy" id="163665"/>
    <lineage>
        <taxon>Bacteria</taxon>
        <taxon>Pseudomonadati</taxon>
        <taxon>Bacteroidota</taxon>
        <taxon>Bacteroidia</taxon>
        <taxon>Bacteroidales</taxon>
        <taxon>Dysgonomonadaceae</taxon>
        <taxon>Dysgonomonas</taxon>
    </lineage>
</organism>
<dbReference type="EMBL" id="SPPK01000004">
    <property type="protein sequence ID" value="TFU88790.1"/>
    <property type="molecule type" value="Genomic_DNA"/>
</dbReference>
<dbReference type="CDD" id="cd01185">
    <property type="entry name" value="INTN1_C_like"/>
    <property type="match status" value="1"/>
</dbReference>
<comment type="similarity">
    <text evidence="1">Belongs to the 'phage' integrase family.</text>
</comment>
<evidence type="ECO:0000256" key="1">
    <source>
        <dbReference type="ARBA" id="ARBA00008857"/>
    </source>
</evidence>
<dbReference type="InterPro" id="IPR002104">
    <property type="entry name" value="Integrase_catalytic"/>
</dbReference>
<sequence length="412" mass="47583">MKSTFNVIYYIRRDKLKKDGTAPIFCRITISQEKVSFNIKAAINTGIWESSTGRAIGKSREALGINKIIDSYTSLINEKYNEIFDRDGIVSAEGLKNSILGISSSPNDIPIYLLEVYRQHNEDMEKLVGKKFSPAILQKYKCVYKKLQTFLKFKYNLSDIKLKDIKHSFLTDFETYLRIEGNCQTNTIGRNMRLLKKIINIAKNNGWIIADPYANYKIHFEKVDRGYLTEEEIKAIIEKDFSIGRIEKVRDIFIFSCFTGLSYADIYELTYDDIKPHFDDNLWIMKKRVKTNTDITVPLMDIPLSIIERYRGKQKNNKVLPTMCNQKMNSYLKEIADLCGIEKHLTYHMSRHTFATTFLSLGIPIESVSKMLGHTKIQTTQIYARITNNKIANEMNAIAGKLKTYESKNAIV</sequence>
<comment type="caution">
    <text evidence="5">The sequence shown here is derived from an EMBL/GenBank/DDBJ whole genome shotgun (WGS) entry which is preliminary data.</text>
</comment>
<dbReference type="GO" id="GO:0003677">
    <property type="term" value="F:DNA binding"/>
    <property type="evidence" value="ECO:0007669"/>
    <property type="project" value="UniProtKB-KW"/>
</dbReference>
<dbReference type="InterPro" id="IPR013762">
    <property type="entry name" value="Integrase-like_cat_sf"/>
</dbReference>
<dbReference type="Pfam" id="PF17293">
    <property type="entry name" value="Arm-DNA-bind_5"/>
    <property type="match status" value="1"/>
</dbReference>
<evidence type="ECO:0000256" key="2">
    <source>
        <dbReference type="ARBA" id="ARBA00023125"/>
    </source>
</evidence>
<dbReference type="InterPro" id="IPR011010">
    <property type="entry name" value="DNA_brk_join_enz"/>
</dbReference>
<dbReference type="OrthoDB" id="1493636at2"/>
<dbReference type="Gene3D" id="1.10.150.130">
    <property type="match status" value="1"/>
</dbReference>
<keyword evidence="3" id="KW-0233">DNA recombination</keyword>
<evidence type="ECO:0000259" key="4">
    <source>
        <dbReference type="PROSITE" id="PS51898"/>
    </source>
</evidence>
<accession>A0A4Y9IK02</accession>
<reference evidence="5 6" key="1">
    <citation type="submission" date="2019-03" db="EMBL/GenBank/DDBJ databases">
        <title>Diversity of the mouse oral microbiome.</title>
        <authorList>
            <person name="Joseph S."/>
            <person name="Aduse-Opoku J."/>
            <person name="Curtis M."/>
            <person name="Wade W."/>
            <person name="Hashim A."/>
        </authorList>
    </citation>
    <scope>NUCLEOTIDE SEQUENCE [LARGE SCALE GENOMIC DNA]</scope>
    <source>
        <strain evidence="5 6">P11</strain>
    </source>
</reference>
<dbReference type="Pfam" id="PF00589">
    <property type="entry name" value="Phage_integrase"/>
    <property type="match status" value="1"/>
</dbReference>
<keyword evidence="2" id="KW-0238">DNA-binding</keyword>
<gene>
    <name evidence="5" type="ORF">E4T88_13045</name>
</gene>
<dbReference type="PANTHER" id="PTHR30349">
    <property type="entry name" value="PHAGE INTEGRASE-RELATED"/>
    <property type="match status" value="1"/>
</dbReference>